<protein>
    <recommendedName>
        <fullName evidence="2">TauD/TfdA-like domain-containing protein</fullName>
    </recommendedName>
</protein>
<evidence type="ECO:0000313" key="4">
    <source>
        <dbReference type="Proteomes" id="UP000324897"/>
    </source>
</evidence>
<evidence type="ECO:0000256" key="1">
    <source>
        <dbReference type="ARBA" id="ARBA00023002"/>
    </source>
</evidence>
<name>A0A5J9UE37_9POAL</name>
<dbReference type="InterPro" id="IPR003819">
    <property type="entry name" value="TauD/TfdA-like"/>
</dbReference>
<dbReference type="PANTHER" id="PTHR10696:SF21">
    <property type="entry name" value="TAUD_TFDA-LIKE DOMAIN-CONTAINING PROTEIN"/>
    <property type="match status" value="1"/>
</dbReference>
<keyword evidence="1" id="KW-0560">Oxidoreductase</keyword>
<proteinExistence type="predicted"/>
<dbReference type="InterPro" id="IPR042098">
    <property type="entry name" value="TauD-like_sf"/>
</dbReference>
<dbReference type="EMBL" id="RWGY01000026">
    <property type="protein sequence ID" value="TVU21450.1"/>
    <property type="molecule type" value="Genomic_DNA"/>
</dbReference>
<dbReference type="Pfam" id="PF02668">
    <property type="entry name" value="TauD"/>
    <property type="match status" value="1"/>
</dbReference>
<comment type="caution">
    <text evidence="3">The sequence shown here is derived from an EMBL/GenBank/DDBJ whole genome shotgun (WGS) entry which is preliminary data.</text>
</comment>
<dbReference type="PANTHER" id="PTHR10696">
    <property type="entry name" value="GAMMA-BUTYROBETAINE HYDROXYLASE-RELATED"/>
    <property type="match status" value="1"/>
</dbReference>
<dbReference type="Gramene" id="TVU21450">
    <property type="protein sequence ID" value="TVU21450"/>
    <property type="gene ID" value="EJB05_31083"/>
</dbReference>
<sequence>MESFFQDGAVPQQRVVEGVSFPAVLVPSASAAGDGGGGGLDEFLAAVRAERESRLEPLVRAAGALLLRGFPARTAANFDRAVEAFGYEELPYVGGAAPRTNVVGRVFTSNESPPDQKIPFHHEMAQVPTFPSKLFFFCEVEPKSGGETPIVLSHYVYKRMKEKFPEFVEKLEKDGLIYTRVLGEGDDPSSPIGRGWQSTFLTKDKAIAEERPETINYVMFKHPRSVKLRAAKLGMKLEWTEDGVKTIMGPIPAVKWDESRGRKIWFNSMVAAYTGWKDSRNDPVKAVTFGDGSRLPGDVISECGKILEEECVAIPWQQGDIILIDNWAVLHSRRSFEPPRRVLASLCK</sequence>
<dbReference type="AlphaFoldDB" id="A0A5J9UE37"/>
<dbReference type="Gene3D" id="3.60.130.10">
    <property type="entry name" value="Clavaminate synthase-like"/>
    <property type="match status" value="1"/>
</dbReference>
<accession>A0A5J9UE37</accession>
<dbReference type="SUPFAM" id="SSF51197">
    <property type="entry name" value="Clavaminate synthase-like"/>
    <property type="match status" value="1"/>
</dbReference>
<evidence type="ECO:0000259" key="2">
    <source>
        <dbReference type="Pfam" id="PF02668"/>
    </source>
</evidence>
<evidence type="ECO:0000313" key="3">
    <source>
        <dbReference type="EMBL" id="TVU21450.1"/>
    </source>
</evidence>
<dbReference type="InterPro" id="IPR050411">
    <property type="entry name" value="AlphaKG_dependent_hydroxylases"/>
</dbReference>
<keyword evidence="4" id="KW-1185">Reference proteome</keyword>
<dbReference type="Proteomes" id="UP000324897">
    <property type="component" value="Unassembled WGS sequence"/>
</dbReference>
<reference evidence="3 4" key="1">
    <citation type="journal article" date="2019" name="Sci. Rep.">
        <title>A high-quality genome of Eragrostis curvula grass provides insights into Poaceae evolution and supports new strategies to enhance forage quality.</title>
        <authorList>
            <person name="Carballo J."/>
            <person name="Santos B.A.C.M."/>
            <person name="Zappacosta D."/>
            <person name="Garbus I."/>
            <person name="Selva J.P."/>
            <person name="Gallo C.A."/>
            <person name="Diaz A."/>
            <person name="Albertini E."/>
            <person name="Caccamo M."/>
            <person name="Echenique V."/>
        </authorList>
    </citation>
    <scope>NUCLEOTIDE SEQUENCE [LARGE SCALE GENOMIC DNA]</scope>
    <source>
        <strain evidence="4">cv. Victoria</strain>
        <tissue evidence="3">Leaf</tissue>
    </source>
</reference>
<feature type="domain" description="TauD/TfdA-like" evidence="2">
    <location>
        <begin position="49"/>
        <end position="343"/>
    </location>
</feature>
<gene>
    <name evidence="3" type="ORF">EJB05_31083</name>
</gene>
<organism evidence="3 4">
    <name type="scientific">Eragrostis curvula</name>
    <name type="common">weeping love grass</name>
    <dbReference type="NCBI Taxonomy" id="38414"/>
    <lineage>
        <taxon>Eukaryota</taxon>
        <taxon>Viridiplantae</taxon>
        <taxon>Streptophyta</taxon>
        <taxon>Embryophyta</taxon>
        <taxon>Tracheophyta</taxon>
        <taxon>Spermatophyta</taxon>
        <taxon>Magnoliopsida</taxon>
        <taxon>Liliopsida</taxon>
        <taxon>Poales</taxon>
        <taxon>Poaceae</taxon>
        <taxon>PACMAD clade</taxon>
        <taxon>Chloridoideae</taxon>
        <taxon>Eragrostideae</taxon>
        <taxon>Eragrostidinae</taxon>
        <taxon>Eragrostis</taxon>
    </lineage>
</organism>
<dbReference type="FunFam" id="3.60.130.10:FF:000006">
    <property type="entry name" value="Clavaminate synthase-like protein At3g21360"/>
    <property type="match status" value="1"/>
</dbReference>
<dbReference type="OrthoDB" id="408743at2759"/>
<dbReference type="GO" id="GO:0016491">
    <property type="term" value="F:oxidoreductase activity"/>
    <property type="evidence" value="ECO:0007669"/>
    <property type="project" value="UniProtKB-KW"/>
</dbReference>